<proteinExistence type="predicted"/>
<dbReference type="AlphaFoldDB" id="A0A2S5DRN9"/>
<dbReference type="RefSeq" id="WP_089460862.1">
    <property type="nucleotide sequence ID" value="NZ_CM009575.1"/>
</dbReference>
<evidence type="ECO:0000313" key="1">
    <source>
        <dbReference type="EMBL" id="POZ81756.1"/>
    </source>
</evidence>
<protein>
    <submittedName>
        <fullName evidence="1">Uncharacterized protein</fullName>
    </submittedName>
</protein>
<evidence type="ECO:0000313" key="2">
    <source>
        <dbReference type="Proteomes" id="UP000238655"/>
    </source>
</evidence>
<reference evidence="1 2" key="1">
    <citation type="submission" date="2018-01" db="EMBL/GenBank/DDBJ databases">
        <title>Successful Treatment of Persistent Burkholderia cepacia Bacteremia with Ceftazidime-Avibactam.</title>
        <authorList>
            <person name="Tamma P."/>
            <person name="Fan Y."/>
            <person name="Bergman Y."/>
            <person name="Sick-Samuels A."/>
            <person name="Hsu A."/>
            <person name="Timp W."/>
            <person name="Simner P."/>
        </authorList>
    </citation>
    <scope>NUCLEOTIDE SEQUENCE [LARGE SCALE GENOMIC DNA]</scope>
    <source>
        <strain evidence="1 2">170816</strain>
    </source>
</reference>
<dbReference type="Proteomes" id="UP000238655">
    <property type="component" value="Chromosome 1"/>
</dbReference>
<sequence length="557" mass="59373">MAEVPRIQLANTISSRDSTLLKDALLWNYGASKNTDGRIFAIPRFGVQLASAIPAMAAGAALGFFAFGTHLLAIVGSTFYVDGISQGTVDSTSPYQFTLTGAGGTAVFLKNNAKAYTWNGTTLAQVTDANYPAVTAPGVAYMDGYVFVEDPAGNIWNSNLNTPATWNALNSIVASSSADPGAAISRLYNYVIGFGQFSIGFFQDAGNTPPGSPLLPNLSAAANVGCACGASVVATENTIFWIGQTHQKGRSVYIMNGLVPTPISDERVDRVLNADPLTNVFAYFIKTNGHAYYVLTLTVSNVTLVYDVTMGLWSRWSSTALSSQSMNAVVSYLNGTTVTLVIPNHGLTAGAVINVSSPNTSQSFLGTFVPSIIDANTISYTVGQPMVGGINTDTINTTDINADTVLNSAAGLGQLIVTPYVQNVFAQVMYAYANNTDYLLGKSDGRVYSMLESVSSDNGTFIYGLLRTNAGDFGSDNTKFCQRIEVIGDKVADTAYVGYSDDDFNTWSAFRPVNLGAARAMLRRAGAFRRRAFALLYIGGFQVRFYQLELGIEEGDQ</sequence>
<dbReference type="Gene3D" id="2.40.30.20">
    <property type="match status" value="1"/>
</dbReference>
<gene>
    <name evidence="1" type="ORF">C3743_15700</name>
</gene>
<comment type="caution">
    <text evidence="1">The sequence shown here is derived from an EMBL/GenBank/DDBJ whole genome shotgun (WGS) entry which is preliminary data.</text>
</comment>
<dbReference type="EMBL" id="PQVP01000002">
    <property type="protein sequence ID" value="POZ81756.1"/>
    <property type="molecule type" value="Genomic_DNA"/>
</dbReference>
<dbReference type="InterPro" id="IPR023366">
    <property type="entry name" value="ATP_synth_asu-like_sf"/>
</dbReference>
<accession>A0A2S5DRN9</accession>
<organism evidence="1 2">
    <name type="scientific">Burkholderia contaminans</name>
    <dbReference type="NCBI Taxonomy" id="488447"/>
    <lineage>
        <taxon>Bacteria</taxon>
        <taxon>Pseudomonadati</taxon>
        <taxon>Pseudomonadota</taxon>
        <taxon>Betaproteobacteria</taxon>
        <taxon>Burkholderiales</taxon>
        <taxon>Burkholderiaceae</taxon>
        <taxon>Burkholderia</taxon>
        <taxon>Burkholderia cepacia complex</taxon>
    </lineage>
</organism>
<name>A0A2S5DRN9_9BURK</name>